<reference evidence="2" key="1">
    <citation type="submission" date="2016-10" db="EMBL/GenBank/DDBJ databases">
        <authorList>
            <person name="Varghese N."/>
            <person name="Submissions S."/>
        </authorList>
    </citation>
    <scope>NUCLEOTIDE SEQUENCE [LARGE SCALE GENOMIC DNA]</scope>
    <source>
        <strain evidence="2">IBRC-M 10761</strain>
    </source>
</reference>
<dbReference type="Proteomes" id="UP000199403">
    <property type="component" value="Unassembled WGS sequence"/>
</dbReference>
<protein>
    <submittedName>
        <fullName evidence="1">Uncharacterized protein</fullName>
    </submittedName>
</protein>
<dbReference type="AlphaFoldDB" id="A0A1H7BWM2"/>
<keyword evidence="2" id="KW-1185">Reference proteome</keyword>
<evidence type="ECO:0000313" key="2">
    <source>
        <dbReference type="Proteomes" id="UP000199403"/>
    </source>
</evidence>
<proteinExistence type="predicted"/>
<accession>A0A1H7BWM2</accession>
<name>A0A1H7BWM2_9BACT</name>
<sequence>MKSTAGKASRQVEPLQPILRIEFALGCVCQKKPLVKFPDLLQKGNGGLGSFFCHG</sequence>
<dbReference type="EMBL" id="FNZH01000017">
    <property type="protein sequence ID" value="SEJ81626.1"/>
    <property type="molecule type" value="Genomic_DNA"/>
</dbReference>
<organism evidence="1 2">
    <name type="scientific">Cyclobacterium xiamenense</name>
    <dbReference type="NCBI Taxonomy" id="1297121"/>
    <lineage>
        <taxon>Bacteria</taxon>
        <taxon>Pseudomonadati</taxon>
        <taxon>Bacteroidota</taxon>
        <taxon>Cytophagia</taxon>
        <taxon>Cytophagales</taxon>
        <taxon>Cyclobacteriaceae</taxon>
        <taxon>Cyclobacterium</taxon>
    </lineage>
</organism>
<gene>
    <name evidence="1" type="ORF">SAMN05192553_11711</name>
</gene>
<evidence type="ECO:0000313" key="1">
    <source>
        <dbReference type="EMBL" id="SEJ81626.1"/>
    </source>
</evidence>